<dbReference type="InterPro" id="IPR013083">
    <property type="entry name" value="Znf_RING/FYVE/PHD"/>
</dbReference>
<feature type="region of interest" description="Disordered" evidence="9">
    <location>
        <begin position="1298"/>
        <end position="1319"/>
    </location>
</feature>
<feature type="compositionally biased region" description="Low complexity" evidence="9">
    <location>
        <begin position="1268"/>
        <end position="1279"/>
    </location>
</feature>
<dbReference type="SMART" id="SM00184">
    <property type="entry name" value="RING"/>
    <property type="match status" value="1"/>
</dbReference>
<feature type="compositionally biased region" description="Polar residues" evidence="9">
    <location>
        <begin position="228"/>
        <end position="238"/>
    </location>
</feature>
<feature type="compositionally biased region" description="Low complexity" evidence="9">
    <location>
        <begin position="621"/>
        <end position="635"/>
    </location>
</feature>
<feature type="compositionally biased region" description="Polar residues" evidence="9">
    <location>
        <begin position="1004"/>
        <end position="1017"/>
    </location>
</feature>
<dbReference type="InterPro" id="IPR045191">
    <property type="entry name" value="MBR1/2-like"/>
</dbReference>
<feature type="region of interest" description="Disordered" evidence="9">
    <location>
        <begin position="475"/>
        <end position="495"/>
    </location>
</feature>
<evidence type="ECO:0000256" key="8">
    <source>
        <dbReference type="PROSITE-ProRule" id="PRU00175"/>
    </source>
</evidence>
<feature type="region of interest" description="Disordered" evidence="9">
    <location>
        <begin position="198"/>
        <end position="273"/>
    </location>
</feature>
<feature type="compositionally biased region" description="Polar residues" evidence="9">
    <location>
        <begin position="723"/>
        <end position="732"/>
    </location>
</feature>
<feature type="domain" description="RING-type" evidence="10">
    <location>
        <begin position="1686"/>
        <end position="1727"/>
    </location>
</feature>
<feature type="region of interest" description="Disordered" evidence="9">
    <location>
        <begin position="1412"/>
        <end position="1494"/>
    </location>
</feature>
<comment type="catalytic activity">
    <reaction evidence="1">
        <text>S-ubiquitinyl-[E2 ubiquitin-conjugating enzyme]-L-cysteine + [acceptor protein]-L-lysine = [E2 ubiquitin-conjugating enzyme]-L-cysteine + N(6)-ubiquitinyl-[acceptor protein]-L-lysine.</text>
        <dbReference type="EC" id="2.3.2.27"/>
    </reaction>
</comment>
<proteinExistence type="predicted"/>
<feature type="compositionally biased region" description="Polar residues" evidence="9">
    <location>
        <begin position="478"/>
        <end position="495"/>
    </location>
</feature>
<feature type="region of interest" description="Disordered" evidence="9">
    <location>
        <begin position="535"/>
        <end position="790"/>
    </location>
</feature>
<keyword evidence="5 8" id="KW-0863">Zinc-finger</keyword>
<feature type="region of interest" description="Disordered" evidence="9">
    <location>
        <begin position="347"/>
        <end position="407"/>
    </location>
</feature>
<sequence>MNDSENGVEGGCEGGEAEYAPPDVPASSTSSLRCASEWLEVDSLRDIFDTAIQSNVDAVPEAAGSNDGDIEPSLFASGSNSLDYAPSASTPVRVSRPNREFSHAIQNALAEDCPYMYDTNGGEPCYASTNSRRAPAGHLNGNTSAVADPPLAPIPIMPIPPAAVFPSASSSLPSRTRVRYDYSKHNQVGFGSMYRQYHQHHHHHTGGGSASSSGTFGAHASHGGRTFANDTPVPNQHHYQVHYRHQGTSSSESCGYTTNENADMPPRTTSSEVRRARKRYLDGECIDQPQASRWNRGTAMNGVQYEEEMEREAVPLPSESGCVGIKTEPNSQGTSLPMVNGNGATVKTEPRSTTPVHHGIVCRTPPTPTRDEPPIQIFPSIFKNEPLEPGTTAGDSSATMPTEPADIAGSSRVFGRVQEQPNIGPSSNSQPPTVKQESTNNDCFCVECSMLRQEGRRCNTPVKRECYSCAPAQAPTVPASTSTAVQSSGTPLPESKQQTVVKLEPSDHQLNPPSGAPDGCNEVGVIVKQEPGTSQCCANSTAPDAHVKLPPMDVPSTGNESEHSEHGSARECFTESDRLDTTKPNGTSVLSQSCLSDSSSSGTVGTGASTGAQRGDSSSNGLSEEPPSMPGPSGLNRIAARNRSFGRRPSFLSNQFHRRRNYRPYFSDDDDDEDDEDADDSDDDVSDSSGLTPNSTVSIKNELDEDVILVEDDGNGRNGKCTMDTTQPQSKPSVPKLITFQPSEQAGSSSGGTAATADLPPAVVPPAGGASESTAPSVPPTGRLYGSDALDPHPDLQLDWITDSSSISISDDNDDVIMVDRAEGGPSVPTNSAAAGTTATNGAAVPRKQRRTKSRQPATRDEPIDLTNDSDYDTDLEVRSIPEHGASRTGVSQRHTDWLRRLRMERSNTAMRRYLVRTLLPHINAEQNNREYEYLSLPLLYSRDLDYTPGSGSRRLFNTSNLRTDTPPPPRSSYHSYTPPPLPFAHRAYRDTSPGGRRDRCTLGMNTTPPHQSQPNETESHRHHATTLPPRVRHVLRSRWHLPYHGCGGSGTHRVTRDYRRCRCPNRSTSEIVLPRSGLGPPRPLGIPGTRNVHNCLVCHQQPRGRQNTPAMQTISPSPLLSTSYSPATHAAEAASVNGGAGGDPQATADVVDLVASNEEEDEPYGIPHCDRAGMVPPSGEPAAGGSAGGAFSTTAGGVIDNTSLGSFASGTNNRPTDANYTPSMVWRSRARSSYEPYEMQRRRDGAAPSAIITVSDSPIDYSASTTPSPQQPANAPPADGVAPPTVVTINIGRQRVNDHNNNNAPPAVPRPAPNVDSRDTRGVYGSTVTDGAWGPSASLDARVPLPSVSPPPYGSSRYAMDWRQFQSQQYLGLGAPTTRLRSQRLAYAPHESLWMRQHQAMEAQRRMMSVVGGNEPTAPPLHLPPAAGQPPQSTIGYISRNPQYHPLYPFPSRGPSSTGTAATHGSSASSSSSTSSSGSNVAQAGASSSTSTGCSRHHLIYRHHHHRYHLSNLSGSGASGAGTGAGRGQPPPPPTPATTGAAGGGAGGGVAGAGGGGGADGEDYVRLPTSMRNSVISPNHRYLTNLPSNIPRANPSPSATDDGLNLRIYRPFRRVANEPNYIFRRNDHQHLRPSLLSSLNRFVRVMEDSCTSRGATQEMIETHTFPHKYKRLRRVSETDEDSEKCTICLSQFEIDNDVRRLPCMHLFHKDCVDQWLVTNKHCPICRVDIEVNFLRSTHGSRPVVVNASHRQYHYAVALPVVVAQLDDETPADGGTTEGEDASNESETFTILPGGIATNGDCFLP</sequence>
<organism evidence="11 12">
    <name type="scientific">Anopheles minimus</name>
    <dbReference type="NCBI Taxonomy" id="112268"/>
    <lineage>
        <taxon>Eukaryota</taxon>
        <taxon>Metazoa</taxon>
        <taxon>Ecdysozoa</taxon>
        <taxon>Arthropoda</taxon>
        <taxon>Hexapoda</taxon>
        <taxon>Insecta</taxon>
        <taxon>Pterygota</taxon>
        <taxon>Neoptera</taxon>
        <taxon>Endopterygota</taxon>
        <taxon>Diptera</taxon>
        <taxon>Nematocera</taxon>
        <taxon>Culicoidea</taxon>
        <taxon>Culicidae</taxon>
        <taxon>Anophelinae</taxon>
        <taxon>Anopheles</taxon>
    </lineage>
</organism>
<evidence type="ECO:0000256" key="3">
    <source>
        <dbReference type="ARBA" id="ARBA00022679"/>
    </source>
</evidence>
<feature type="region of interest" description="Disordered" evidence="9">
    <location>
        <begin position="952"/>
        <end position="1027"/>
    </location>
</feature>
<dbReference type="PANTHER" id="PTHR22937">
    <property type="entry name" value="E3 UBIQUITIN-PROTEIN LIGASE RNF165"/>
    <property type="match status" value="1"/>
</dbReference>
<feature type="compositionally biased region" description="Basic and acidic residues" evidence="9">
    <location>
        <begin position="560"/>
        <end position="581"/>
    </location>
</feature>
<feature type="region of interest" description="Disordered" evidence="9">
    <location>
        <begin position="1"/>
        <end position="31"/>
    </location>
</feature>
<feature type="compositionally biased region" description="Low complexity" evidence="9">
    <location>
        <begin position="830"/>
        <end position="844"/>
    </location>
</feature>
<feature type="compositionally biased region" description="Gly residues" evidence="9">
    <location>
        <begin position="1542"/>
        <end position="1560"/>
    </location>
</feature>
<dbReference type="GO" id="GO:0061630">
    <property type="term" value="F:ubiquitin protein ligase activity"/>
    <property type="evidence" value="ECO:0007669"/>
    <property type="project" value="UniProtKB-EC"/>
</dbReference>
<feature type="compositionally biased region" description="Low complexity" evidence="9">
    <location>
        <begin position="1457"/>
        <end position="1494"/>
    </location>
</feature>
<dbReference type="InterPro" id="IPR001841">
    <property type="entry name" value="Znf_RING"/>
</dbReference>
<keyword evidence="6" id="KW-0833">Ubl conjugation pathway</keyword>
<name>A0A182W0F3_9DIPT</name>
<dbReference type="PANTHER" id="PTHR22937:SF65">
    <property type="entry name" value="E3 UBIQUITIN-PROTEIN LIGASE ARK2C"/>
    <property type="match status" value="1"/>
</dbReference>
<dbReference type="EC" id="2.3.2.27" evidence="2"/>
<evidence type="ECO:0000256" key="1">
    <source>
        <dbReference type="ARBA" id="ARBA00000900"/>
    </source>
</evidence>
<feature type="compositionally biased region" description="Polar residues" evidence="9">
    <location>
        <begin position="1434"/>
        <end position="1443"/>
    </location>
</feature>
<evidence type="ECO:0000259" key="10">
    <source>
        <dbReference type="PROSITE" id="PS50089"/>
    </source>
</evidence>
<protein>
    <recommendedName>
        <fullName evidence="2">RING-type E3 ubiquitin transferase</fullName>
        <ecNumber evidence="2">2.3.2.27</ecNumber>
    </recommendedName>
</protein>
<feature type="compositionally biased region" description="Acidic residues" evidence="9">
    <location>
        <begin position="667"/>
        <end position="686"/>
    </location>
</feature>
<dbReference type="Proteomes" id="UP000075920">
    <property type="component" value="Unassembled WGS sequence"/>
</dbReference>
<dbReference type="FunFam" id="3.30.40.10:FF:000479">
    <property type="entry name" value="E3 ubiquitin-protein ligase Arkadia"/>
    <property type="match status" value="1"/>
</dbReference>
<evidence type="ECO:0000313" key="12">
    <source>
        <dbReference type="Proteomes" id="UP000075920"/>
    </source>
</evidence>
<dbReference type="VEuPathDB" id="VectorBase:AMIN003812"/>
<feature type="compositionally biased region" description="Polar residues" evidence="9">
    <location>
        <begin position="246"/>
        <end position="271"/>
    </location>
</feature>
<evidence type="ECO:0000256" key="9">
    <source>
        <dbReference type="SAM" id="MobiDB-lite"/>
    </source>
</evidence>
<dbReference type="GO" id="GO:0005634">
    <property type="term" value="C:nucleus"/>
    <property type="evidence" value="ECO:0007669"/>
    <property type="project" value="TreeGrafter"/>
</dbReference>
<evidence type="ECO:0000256" key="2">
    <source>
        <dbReference type="ARBA" id="ARBA00012483"/>
    </source>
</evidence>
<dbReference type="Pfam" id="PF13639">
    <property type="entry name" value="zf-RING_2"/>
    <property type="match status" value="1"/>
</dbReference>
<feature type="compositionally biased region" description="Low complexity" evidence="9">
    <location>
        <begin position="210"/>
        <end position="224"/>
    </location>
</feature>
<feature type="region of interest" description="Disordered" evidence="9">
    <location>
        <begin position="1259"/>
        <end position="1282"/>
    </location>
</feature>
<evidence type="ECO:0000256" key="4">
    <source>
        <dbReference type="ARBA" id="ARBA00022723"/>
    </source>
</evidence>
<feature type="compositionally biased region" description="Acidic residues" evidence="9">
    <location>
        <begin position="703"/>
        <end position="713"/>
    </location>
</feature>
<feature type="region of interest" description="Disordered" evidence="9">
    <location>
        <begin position="1768"/>
        <end position="1805"/>
    </location>
</feature>
<evidence type="ECO:0000256" key="5">
    <source>
        <dbReference type="ARBA" id="ARBA00022771"/>
    </source>
</evidence>
<feature type="compositionally biased region" description="Low complexity" evidence="9">
    <location>
        <begin position="587"/>
        <end position="613"/>
    </location>
</feature>
<dbReference type="EnsemblMetazoa" id="AMIN003812-RA">
    <property type="protein sequence ID" value="AMIN003812-PA"/>
    <property type="gene ID" value="AMIN003812"/>
</dbReference>
<accession>A0A182W0F3</accession>
<reference evidence="12" key="1">
    <citation type="submission" date="2013-03" db="EMBL/GenBank/DDBJ databases">
        <title>The Genome Sequence of Anopheles minimus MINIMUS1.</title>
        <authorList>
            <consortium name="The Broad Institute Genomics Platform"/>
            <person name="Neafsey D.E."/>
            <person name="Walton C."/>
            <person name="Walker B."/>
            <person name="Young S.K."/>
            <person name="Zeng Q."/>
            <person name="Gargeya S."/>
            <person name="Fitzgerald M."/>
            <person name="Haas B."/>
            <person name="Abouelleil A."/>
            <person name="Allen A.W."/>
            <person name="Alvarado L."/>
            <person name="Arachchi H.M."/>
            <person name="Berlin A.M."/>
            <person name="Chapman S.B."/>
            <person name="Gainer-Dewar J."/>
            <person name="Goldberg J."/>
            <person name="Griggs A."/>
            <person name="Gujja S."/>
            <person name="Hansen M."/>
            <person name="Howarth C."/>
            <person name="Imamovic A."/>
            <person name="Ireland A."/>
            <person name="Larimer J."/>
            <person name="McCowan C."/>
            <person name="Murphy C."/>
            <person name="Pearson M."/>
            <person name="Poon T.W."/>
            <person name="Priest M."/>
            <person name="Roberts A."/>
            <person name="Saif S."/>
            <person name="Shea T."/>
            <person name="Sisk P."/>
            <person name="Sykes S."/>
            <person name="Wortman J."/>
            <person name="Nusbaum C."/>
            <person name="Birren B."/>
        </authorList>
    </citation>
    <scope>NUCLEOTIDE SEQUENCE [LARGE SCALE GENOMIC DNA]</scope>
    <source>
        <strain evidence="12">MINIMUS1</strain>
    </source>
</reference>
<dbReference type="PROSITE" id="PS50089">
    <property type="entry name" value="ZF_RING_2"/>
    <property type="match status" value="1"/>
</dbReference>
<feature type="region of interest" description="Disordered" evidence="9">
    <location>
        <begin position="819"/>
        <end position="874"/>
    </location>
</feature>
<reference evidence="11" key="2">
    <citation type="submission" date="2020-05" db="UniProtKB">
        <authorList>
            <consortium name="EnsemblMetazoa"/>
        </authorList>
    </citation>
    <scope>IDENTIFICATION</scope>
    <source>
        <strain evidence="11">MINIMUS1</strain>
    </source>
</reference>
<evidence type="ECO:0000313" key="11">
    <source>
        <dbReference type="EnsemblMetazoa" id="AMIN003812-PA"/>
    </source>
</evidence>
<dbReference type="STRING" id="112268.A0A182W0F3"/>
<keyword evidence="4" id="KW-0479">Metal-binding</keyword>
<evidence type="ECO:0000256" key="6">
    <source>
        <dbReference type="ARBA" id="ARBA00022786"/>
    </source>
</evidence>
<keyword evidence="7" id="KW-0862">Zinc</keyword>
<feature type="region of interest" description="Disordered" evidence="9">
    <location>
        <begin position="1511"/>
        <end position="1566"/>
    </location>
</feature>
<feature type="compositionally biased region" description="Gly residues" evidence="9">
    <location>
        <begin position="1518"/>
        <end position="1528"/>
    </location>
</feature>
<keyword evidence="3" id="KW-0808">Transferase</keyword>
<dbReference type="SUPFAM" id="SSF57850">
    <property type="entry name" value="RING/U-box"/>
    <property type="match status" value="1"/>
</dbReference>
<dbReference type="GO" id="GO:0008270">
    <property type="term" value="F:zinc ion binding"/>
    <property type="evidence" value="ECO:0007669"/>
    <property type="project" value="UniProtKB-KW"/>
</dbReference>
<feature type="compositionally biased region" description="Polar residues" evidence="9">
    <location>
        <begin position="690"/>
        <end position="699"/>
    </location>
</feature>
<dbReference type="Gene3D" id="3.30.40.10">
    <property type="entry name" value="Zinc/RING finger domain, C3HC4 (zinc finger)"/>
    <property type="match status" value="1"/>
</dbReference>
<evidence type="ECO:0000256" key="7">
    <source>
        <dbReference type="ARBA" id="ARBA00022833"/>
    </source>
</evidence>
<dbReference type="CDD" id="cd16474">
    <property type="entry name" value="RING-H2_RNF111-like"/>
    <property type="match status" value="1"/>
</dbReference>
<keyword evidence="12" id="KW-1185">Reference proteome</keyword>
<feature type="compositionally biased region" description="Low complexity" evidence="9">
    <location>
        <begin position="746"/>
        <end position="770"/>
    </location>
</feature>